<evidence type="ECO:0000259" key="2">
    <source>
        <dbReference type="Pfam" id="PF20434"/>
    </source>
</evidence>
<dbReference type="InterPro" id="IPR029058">
    <property type="entry name" value="AB_hydrolase_fold"/>
</dbReference>
<dbReference type="SUPFAM" id="SSF53474">
    <property type="entry name" value="alpha/beta-Hydrolases"/>
    <property type="match status" value="1"/>
</dbReference>
<comment type="caution">
    <text evidence="3">The sequence shown here is derived from an EMBL/GenBank/DDBJ whole genome shotgun (WGS) entry which is preliminary data.</text>
</comment>
<dbReference type="Gene3D" id="3.40.50.1820">
    <property type="entry name" value="alpha/beta hydrolase"/>
    <property type="match status" value="1"/>
</dbReference>
<keyword evidence="4" id="KW-1185">Reference proteome</keyword>
<dbReference type="PANTHER" id="PTHR48081:SF6">
    <property type="entry name" value="PEPTIDASE S9 PROLYL OLIGOPEPTIDASE CATALYTIC DOMAIN-CONTAINING PROTEIN"/>
    <property type="match status" value="1"/>
</dbReference>
<dbReference type="InterPro" id="IPR050300">
    <property type="entry name" value="GDXG_lipolytic_enzyme"/>
</dbReference>
<dbReference type="Pfam" id="PF20434">
    <property type="entry name" value="BD-FAE"/>
    <property type="match status" value="1"/>
</dbReference>
<protein>
    <recommendedName>
        <fullName evidence="2">BD-FAE-like domain-containing protein</fullName>
    </recommendedName>
</protein>
<proteinExistence type="predicted"/>
<dbReference type="PATRIC" id="fig|1423718.3.peg.599"/>
<feature type="domain" description="BD-FAE-like" evidence="2">
    <location>
        <begin position="42"/>
        <end position="243"/>
    </location>
</feature>
<keyword evidence="1" id="KW-0378">Hydrolase</keyword>
<evidence type="ECO:0000313" key="4">
    <source>
        <dbReference type="Proteomes" id="UP000051008"/>
    </source>
</evidence>
<dbReference type="OrthoDB" id="9794725at2"/>
<dbReference type="GO" id="GO:0016787">
    <property type="term" value="F:hydrolase activity"/>
    <property type="evidence" value="ECO:0007669"/>
    <property type="project" value="UniProtKB-KW"/>
</dbReference>
<name>A0A0R2A9D1_9LACO</name>
<dbReference type="AlphaFoldDB" id="A0A0R2A9D1"/>
<gene>
    <name evidence="3" type="ORF">FC14_GL000580</name>
</gene>
<evidence type="ECO:0000313" key="3">
    <source>
        <dbReference type="EMBL" id="KRM63301.1"/>
    </source>
</evidence>
<organism evidence="3 4">
    <name type="scientific">Ligilactobacillus agilis DSM 20509</name>
    <dbReference type="NCBI Taxonomy" id="1423718"/>
    <lineage>
        <taxon>Bacteria</taxon>
        <taxon>Bacillati</taxon>
        <taxon>Bacillota</taxon>
        <taxon>Bacilli</taxon>
        <taxon>Lactobacillales</taxon>
        <taxon>Lactobacillaceae</taxon>
        <taxon>Ligilactobacillus</taxon>
    </lineage>
</organism>
<dbReference type="InterPro" id="IPR049492">
    <property type="entry name" value="BD-FAE-like_dom"/>
</dbReference>
<reference evidence="3 4" key="1">
    <citation type="journal article" date="2015" name="Genome Announc.">
        <title>Expanding the biotechnology potential of lactobacilli through comparative genomics of 213 strains and associated genera.</title>
        <authorList>
            <person name="Sun Z."/>
            <person name="Harris H.M."/>
            <person name="McCann A."/>
            <person name="Guo C."/>
            <person name="Argimon S."/>
            <person name="Zhang W."/>
            <person name="Yang X."/>
            <person name="Jeffery I.B."/>
            <person name="Cooney J.C."/>
            <person name="Kagawa T.F."/>
            <person name="Liu W."/>
            <person name="Song Y."/>
            <person name="Salvetti E."/>
            <person name="Wrobel A."/>
            <person name="Rasinkangas P."/>
            <person name="Parkhill J."/>
            <person name="Rea M.C."/>
            <person name="O'Sullivan O."/>
            <person name="Ritari J."/>
            <person name="Douillard F.P."/>
            <person name="Paul Ross R."/>
            <person name="Yang R."/>
            <person name="Briner A.E."/>
            <person name="Felis G.E."/>
            <person name="de Vos W.M."/>
            <person name="Barrangou R."/>
            <person name="Klaenhammer T.R."/>
            <person name="Caufield P.W."/>
            <person name="Cui Y."/>
            <person name="Zhang H."/>
            <person name="O'Toole P.W."/>
        </authorList>
    </citation>
    <scope>NUCLEOTIDE SEQUENCE [LARGE SCALE GENOMIC DNA]</scope>
    <source>
        <strain evidence="3 4">DSM 20509</strain>
    </source>
</reference>
<sequence>MFYFMMKIKSKGGFLMYYHEINLRSDNPQAGMKLYLLDEEITHKKHRNRPLMVICPGGGYLSLAHKESEPVVARFLGLGFNVALVNYSVYFKQRPDESQPAIINEDYRVKDSLLDLVTSLNLVEQHAAEWFIDTSRVYLLGFSAGSHLVTSLAERYLDKQWRREAQLKITFKIRGLLLSYPMLSANAVHVKEQAHFDELMAKESLAQLDLVTQVNAQMPRTFIWQGNEDLAVSPLETSKFVVKLQEAGVACEYHLFATGGHGLALADRTSAVFASDIQPNLAAWVELARVWLVQDEPATIHLYPDNRE</sequence>
<accession>A0A0R2A9D1</accession>
<evidence type="ECO:0000256" key="1">
    <source>
        <dbReference type="ARBA" id="ARBA00022801"/>
    </source>
</evidence>
<dbReference type="PANTHER" id="PTHR48081">
    <property type="entry name" value="AB HYDROLASE SUPERFAMILY PROTEIN C4A8.06C"/>
    <property type="match status" value="1"/>
</dbReference>
<dbReference type="EMBL" id="AYYP01000063">
    <property type="protein sequence ID" value="KRM63301.1"/>
    <property type="molecule type" value="Genomic_DNA"/>
</dbReference>
<dbReference type="Proteomes" id="UP000051008">
    <property type="component" value="Unassembled WGS sequence"/>
</dbReference>